<dbReference type="Proteomes" id="UP000799438">
    <property type="component" value="Unassembled WGS sequence"/>
</dbReference>
<feature type="transmembrane region" description="Helical" evidence="2">
    <location>
        <begin position="185"/>
        <end position="203"/>
    </location>
</feature>
<keyword evidence="2" id="KW-0472">Membrane</keyword>
<dbReference type="PANTHER" id="PTHR35394">
    <property type="entry name" value="DUF3176 DOMAIN-CONTAINING PROTEIN"/>
    <property type="match status" value="1"/>
</dbReference>
<evidence type="ECO:0000313" key="4">
    <source>
        <dbReference type="Proteomes" id="UP000799438"/>
    </source>
</evidence>
<gene>
    <name evidence="3" type="ORF">K452DRAFT_317376</name>
</gene>
<organism evidence="3 4">
    <name type="scientific">Aplosporella prunicola CBS 121167</name>
    <dbReference type="NCBI Taxonomy" id="1176127"/>
    <lineage>
        <taxon>Eukaryota</taxon>
        <taxon>Fungi</taxon>
        <taxon>Dikarya</taxon>
        <taxon>Ascomycota</taxon>
        <taxon>Pezizomycotina</taxon>
        <taxon>Dothideomycetes</taxon>
        <taxon>Dothideomycetes incertae sedis</taxon>
        <taxon>Botryosphaeriales</taxon>
        <taxon>Aplosporellaceae</taxon>
        <taxon>Aplosporella</taxon>
    </lineage>
</organism>
<feature type="transmembrane region" description="Helical" evidence="2">
    <location>
        <begin position="85"/>
        <end position="109"/>
    </location>
</feature>
<feature type="region of interest" description="Disordered" evidence="1">
    <location>
        <begin position="26"/>
        <end position="52"/>
    </location>
</feature>
<dbReference type="AlphaFoldDB" id="A0A6A6BHS3"/>
<accession>A0A6A6BHS3</accession>
<keyword evidence="2" id="KW-0812">Transmembrane</keyword>
<dbReference type="GeneID" id="54301554"/>
<keyword evidence="2" id="KW-1133">Transmembrane helix</keyword>
<evidence type="ECO:0000313" key="3">
    <source>
        <dbReference type="EMBL" id="KAF2143158.1"/>
    </source>
</evidence>
<evidence type="ECO:0000256" key="1">
    <source>
        <dbReference type="SAM" id="MobiDB-lite"/>
    </source>
</evidence>
<sequence length="673" mass="74280">MEGPLPPTGDQATSFRNQDYSSIPQVPVFDDNLEQPQPGTEGGPQHAGPLKRESAFNNSVSECDDSSKPNSLQGKRKTAPLEWGWWWETAGVVVSVICIMLIIVILWSMHGKALSAWKLPIKPNSLIAVISTIARSALLMPLAECISQLKWVYFSSARSLSQLQAFDDASRGPFGSFMFLWKTKFTAVTAGVAAFVTIIALAFEPTAQQVIDYPTRNAPLQNTTSSIAVASGFYMIPSEGPESLSAFVDANSLISSVFTTKAASERPSIECPTTDCRWPRLTTFGFCSSCRNYTIAASDSLACNYTIYLDGIDFTAKRFHNFSSLSDFYISNKDQVDFSTMVAYCKYQDLDLSYTGDPNLPTFPAVNFTLEDVGDPHLTINTKFWEHDTWFTLTALRSTSDQSQVWGANVTASVSVCEMKYCVQHLDNVVFRDGKHTADVTTKDVVVTSREEDYYGPPNADGHEGSIRDVLYGTVYTEYSDGGNTSTSTKYGVRRTTTDGLQVYLEPFLNFNYTPMDISPMTFPGSPISRAIADVYLYDHPAQDVMAGIANVLNAMMRSAVNYNSTAVSGEAYVPETYINVHWQWLSFPIFVVLSTASLLVTTILHNAKSSKPLLKSSVIAFLFHGLEGWEEEDLVLDSDTKETSVLLAKKAGPMRAMLVRNEDGNLKFVRAD</sequence>
<name>A0A6A6BHS3_9PEZI</name>
<dbReference type="Pfam" id="PF11374">
    <property type="entry name" value="DUF3176"/>
    <property type="match status" value="1"/>
</dbReference>
<dbReference type="PANTHER" id="PTHR35394:SF5">
    <property type="entry name" value="DUF3176 DOMAIN-CONTAINING PROTEIN"/>
    <property type="match status" value="1"/>
</dbReference>
<dbReference type="RefSeq" id="XP_033398870.1">
    <property type="nucleotide sequence ID" value="XM_033544058.1"/>
</dbReference>
<protein>
    <recommendedName>
        <fullName evidence="5">DUF3176 domain-containing protein</fullName>
    </recommendedName>
</protein>
<dbReference type="InterPro" id="IPR021514">
    <property type="entry name" value="DUF3176"/>
</dbReference>
<evidence type="ECO:0000256" key="2">
    <source>
        <dbReference type="SAM" id="Phobius"/>
    </source>
</evidence>
<proteinExistence type="predicted"/>
<keyword evidence="4" id="KW-1185">Reference proteome</keyword>
<dbReference type="OrthoDB" id="5376804at2759"/>
<evidence type="ECO:0008006" key="5">
    <source>
        <dbReference type="Google" id="ProtNLM"/>
    </source>
</evidence>
<reference evidence="3" key="1">
    <citation type="journal article" date="2020" name="Stud. Mycol.">
        <title>101 Dothideomycetes genomes: a test case for predicting lifestyles and emergence of pathogens.</title>
        <authorList>
            <person name="Haridas S."/>
            <person name="Albert R."/>
            <person name="Binder M."/>
            <person name="Bloem J."/>
            <person name="Labutti K."/>
            <person name="Salamov A."/>
            <person name="Andreopoulos B."/>
            <person name="Baker S."/>
            <person name="Barry K."/>
            <person name="Bills G."/>
            <person name="Bluhm B."/>
            <person name="Cannon C."/>
            <person name="Castanera R."/>
            <person name="Culley D."/>
            <person name="Daum C."/>
            <person name="Ezra D."/>
            <person name="Gonzalez J."/>
            <person name="Henrissat B."/>
            <person name="Kuo A."/>
            <person name="Liang C."/>
            <person name="Lipzen A."/>
            <person name="Lutzoni F."/>
            <person name="Magnuson J."/>
            <person name="Mondo S."/>
            <person name="Nolan M."/>
            <person name="Ohm R."/>
            <person name="Pangilinan J."/>
            <person name="Park H.-J."/>
            <person name="Ramirez L."/>
            <person name="Alfaro M."/>
            <person name="Sun H."/>
            <person name="Tritt A."/>
            <person name="Yoshinaga Y."/>
            <person name="Zwiers L.-H."/>
            <person name="Turgeon B."/>
            <person name="Goodwin S."/>
            <person name="Spatafora J."/>
            <person name="Crous P."/>
            <person name="Grigoriev I."/>
        </authorList>
    </citation>
    <scope>NUCLEOTIDE SEQUENCE</scope>
    <source>
        <strain evidence="3">CBS 121167</strain>
    </source>
</reference>
<dbReference type="EMBL" id="ML995482">
    <property type="protein sequence ID" value="KAF2143158.1"/>
    <property type="molecule type" value="Genomic_DNA"/>
</dbReference>